<evidence type="ECO:0000256" key="1">
    <source>
        <dbReference type="SAM" id="MobiDB-lite"/>
    </source>
</evidence>
<dbReference type="EMBL" id="CM016559">
    <property type="protein sequence ID" value="TKW01865.1"/>
    <property type="molecule type" value="Genomic_DNA"/>
</dbReference>
<dbReference type="Proteomes" id="UP000298652">
    <property type="component" value="Chromosome 8"/>
</dbReference>
<feature type="compositionally biased region" description="Low complexity" evidence="1">
    <location>
        <begin position="31"/>
        <end position="45"/>
    </location>
</feature>
<dbReference type="Gramene" id="TKW01865">
    <property type="protein sequence ID" value="TKW01865"/>
    <property type="gene ID" value="SEVIR_8G207300v2"/>
</dbReference>
<gene>
    <name evidence="2" type="ORF">SEVIR_8G207300v2</name>
</gene>
<dbReference type="Gramene" id="TKW01863">
    <property type="protein sequence ID" value="TKW01863"/>
    <property type="gene ID" value="SEVIR_8G207300v2"/>
</dbReference>
<dbReference type="EMBL" id="CM016559">
    <property type="protein sequence ID" value="TKW01863.1"/>
    <property type="molecule type" value="Genomic_DNA"/>
</dbReference>
<accession>A0A4U6TLK1</accession>
<sequence length="234" mass="24286">MDLPCTSLSVAATAPGRRGLDAGQPQPPAASSPRPGSGGRTTRALAGGGELGRPRPTASPPARLPAASSLARARRHARRRPIRTRARRQPRPAPPAAPVSTVPAANASPCDSSRGCVREAGRDAHGGARSHVERRVAALASLSDVFSPAFSNGPIAGANHTPILLVVTDQCSPSVNALTVFTSVHKVSNSKSCFSTVTGAIQVTYWLLFSVLLERTDDRKGAARQGSPVFRIAV</sequence>
<feature type="compositionally biased region" description="Polar residues" evidence="1">
    <location>
        <begin position="1"/>
        <end position="10"/>
    </location>
</feature>
<evidence type="ECO:0000313" key="3">
    <source>
        <dbReference type="Proteomes" id="UP000298652"/>
    </source>
</evidence>
<feature type="region of interest" description="Disordered" evidence="1">
    <location>
        <begin position="1"/>
        <end position="114"/>
    </location>
</feature>
<reference evidence="2 3" key="1">
    <citation type="submission" date="2019-03" db="EMBL/GenBank/DDBJ databases">
        <title>WGS assembly of Setaria viridis.</title>
        <authorList>
            <person name="Huang P."/>
            <person name="Jenkins J."/>
            <person name="Grimwood J."/>
            <person name="Barry K."/>
            <person name="Healey A."/>
            <person name="Mamidi S."/>
            <person name="Sreedasyam A."/>
            <person name="Shu S."/>
            <person name="Feldman M."/>
            <person name="Wu J."/>
            <person name="Yu Y."/>
            <person name="Chen C."/>
            <person name="Johnson J."/>
            <person name="Rokhsar D."/>
            <person name="Baxter I."/>
            <person name="Schmutz J."/>
            <person name="Brutnell T."/>
            <person name="Kellogg E."/>
        </authorList>
    </citation>
    <scope>NUCLEOTIDE SEQUENCE [LARGE SCALE GENOMIC DNA]</scope>
    <source>
        <strain evidence="3">cv. A10</strain>
    </source>
</reference>
<dbReference type="AlphaFoldDB" id="A0A4U6TLK1"/>
<protein>
    <submittedName>
        <fullName evidence="2">Uncharacterized protein</fullName>
    </submittedName>
</protein>
<feature type="compositionally biased region" description="Low complexity" evidence="1">
    <location>
        <begin position="98"/>
        <end position="109"/>
    </location>
</feature>
<evidence type="ECO:0000313" key="2">
    <source>
        <dbReference type="EMBL" id="TKW01863.1"/>
    </source>
</evidence>
<name>A0A4U6TLK1_SETVI</name>
<feature type="compositionally biased region" description="Basic residues" evidence="1">
    <location>
        <begin position="72"/>
        <end position="90"/>
    </location>
</feature>
<keyword evidence="3" id="KW-1185">Reference proteome</keyword>
<proteinExistence type="predicted"/>
<organism evidence="2 3">
    <name type="scientific">Setaria viridis</name>
    <name type="common">Green bristlegrass</name>
    <name type="synonym">Setaria italica subsp. viridis</name>
    <dbReference type="NCBI Taxonomy" id="4556"/>
    <lineage>
        <taxon>Eukaryota</taxon>
        <taxon>Viridiplantae</taxon>
        <taxon>Streptophyta</taxon>
        <taxon>Embryophyta</taxon>
        <taxon>Tracheophyta</taxon>
        <taxon>Spermatophyta</taxon>
        <taxon>Magnoliopsida</taxon>
        <taxon>Liliopsida</taxon>
        <taxon>Poales</taxon>
        <taxon>Poaceae</taxon>
        <taxon>PACMAD clade</taxon>
        <taxon>Panicoideae</taxon>
        <taxon>Panicodae</taxon>
        <taxon>Paniceae</taxon>
        <taxon>Cenchrinae</taxon>
        <taxon>Setaria</taxon>
    </lineage>
</organism>